<feature type="non-terminal residue" evidence="1">
    <location>
        <position position="248"/>
    </location>
</feature>
<gene>
    <name evidence="1" type="ORF">METZ01_LOCUS467707</name>
</gene>
<proteinExistence type="predicted"/>
<dbReference type="AlphaFoldDB" id="A0A383B4U4"/>
<dbReference type="EMBL" id="UINC01197390">
    <property type="protein sequence ID" value="SVE14853.1"/>
    <property type="molecule type" value="Genomic_DNA"/>
</dbReference>
<name>A0A383B4U4_9ZZZZ</name>
<reference evidence="1" key="1">
    <citation type="submission" date="2018-05" db="EMBL/GenBank/DDBJ databases">
        <authorList>
            <person name="Lanie J.A."/>
            <person name="Ng W.-L."/>
            <person name="Kazmierczak K.M."/>
            <person name="Andrzejewski T.M."/>
            <person name="Davidsen T.M."/>
            <person name="Wayne K.J."/>
            <person name="Tettelin H."/>
            <person name="Glass J.I."/>
            <person name="Rusch D."/>
            <person name="Podicherti R."/>
            <person name="Tsui H.-C.T."/>
            <person name="Winkler M.E."/>
        </authorList>
    </citation>
    <scope>NUCLEOTIDE SEQUENCE</scope>
</reference>
<evidence type="ECO:0008006" key="2">
    <source>
        <dbReference type="Google" id="ProtNLM"/>
    </source>
</evidence>
<feature type="non-terminal residue" evidence="1">
    <location>
        <position position="1"/>
    </location>
</feature>
<protein>
    <recommendedName>
        <fullName evidence="2">SbsA Ig-like domain-containing protein</fullName>
    </recommendedName>
</protein>
<organism evidence="1">
    <name type="scientific">marine metagenome</name>
    <dbReference type="NCBI Taxonomy" id="408172"/>
    <lineage>
        <taxon>unclassified sequences</taxon>
        <taxon>metagenomes</taxon>
        <taxon>ecological metagenomes</taxon>
    </lineage>
</organism>
<evidence type="ECO:0000313" key="1">
    <source>
        <dbReference type="EMBL" id="SVE14853.1"/>
    </source>
</evidence>
<accession>A0A383B4U4</accession>
<sequence>SGSGSTTLTFNYIIASGAVSNDLDYKDTTALALNSGTIVDASGNTATLTLAVPGASNSLGANKALVIEGAQPTVSAVSATTADGSYKAGDIVAITITFSEEVTVNTDNGTPTLRLETGSTDTVATYASGSGGTTLTFNYTVAAGENSPDLDYASANALAFNSGTIVDVVGNAAVLTLAEPGAANSLGANKALIIDTTVPIISSVALAANNASIVVTFAEAIYNTNGGSGAIETSDFSFSIIGGTATLT</sequence>